<comment type="catalytic activity">
    <reaction evidence="5 6">
        <text>4 porphobilinogen + H2O = hydroxymethylbilane + 4 NH4(+)</text>
        <dbReference type="Rhea" id="RHEA:13185"/>
        <dbReference type="ChEBI" id="CHEBI:15377"/>
        <dbReference type="ChEBI" id="CHEBI:28938"/>
        <dbReference type="ChEBI" id="CHEBI:57845"/>
        <dbReference type="ChEBI" id="CHEBI:58126"/>
        <dbReference type="EC" id="2.5.1.61"/>
    </reaction>
</comment>
<keyword evidence="3 6" id="KW-0808">Transferase</keyword>
<comment type="subunit">
    <text evidence="6">Monomer.</text>
</comment>
<dbReference type="PRINTS" id="PR00151">
    <property type="entry name" value="PORPHBDMNASE"/>
</dbReference>
<dbReference type="InterPro" id="IPR036803">
    <property type="entry name" value="Porphobilinogen_deaminase_C_sf"/>
</dbReference>
<evidence type="ECO:0000313" key="11">
    <source>
        <dbReference type="Proteomes" id="UP000666915"/>
    </source>
</evidence>
<feature type="region of interest" description="Disordered" evidence="7">
    <location>
        <begin position="1"/>
        <end position="38"/>
    </location>
</feature>
<evidence type="ECO:0000256" key="7">
    <source>
        <dbReference type="SAM" id="MobiDB-lite"/>
    </source>
</evidence>
<comment type="cofactor">
    <cofactor evidence="6">
        <name>dipyrromethane</name>
        <dbReference type="ChEBI" id="CHEBI:60342"/>
    </cofactor>
    <text evidence="6">Binds 1 dipyrromethane group covalently.</text>
</comment>
<name>A0ABS3RAA4_9ACTN</name>
<comment type="function">
    <text evidence="1 6">Tetrapolymerization of the monopyrrole PBG into the hydroxymethylbilane pre-uroporphyrinogen in several discrete steps.</text>
</comment>
<feature type="modified residue" description="S-(dipyrrolylmethanemethyl)cysteine" evidence="6">
    <location>
        <position position="269"/>
    </location>
</feature>
<gene>
    <name evidence="6 10" type="primary">hemC</name>
    <name evidence="10" type="ORF">J4557_37165</name>
</gene>
<evidence type="ECO:0000256" key="3">
    <source>
        <dbReference type="ARBA" id="ARBA00022679"/>
    </source>
</evidence>
<dbReference type="EMBL" id="JAGEOK010000031">
    <property type="protein sequence ID" value="MBO2443172.1"/>
    <property type="molecule type" value="Genomic_DNA"/>
</dbReference>
<feature type="domain" description="Porphobilinogen deaminase N-terminal" evidence="8">
    <location>
        <begin position="37"/>
        <end position="239"/>
    </location>
</feature>
<feature type="compositionally biased region" description="Low complexity" evidence="7">
    <location>
        <begin position="13"/>
        <end position="30"/>
    </location>
</feature>
<dbReference type="Proteomes" id="UP000666915">
    <property type="component" value="Unassembled WGS sequence"/>
</dbReference>
<sequence>MGNSRDRGGRGAGRPSPRSEPSSEWSSALSTADRGPLRLGTRKSLMAMTQSRLVADALTERTGHAVELVGVTTEGDVSKALLAQIGGTGVFVNALRDTLLAGEVDFAVHSLKDLPTGPAEGIALAATPVRDDPRDALCGPCKLADLPRGARVGTGSPRRVAQLRAMRPDLDVVAIRGNADTRLRKVADGELDAVVLAHAGLRRIGRLDAVAEVFDPDQMLPAPGQGALALECATGRDDLRALLGTVDDPMTRACVTAERTVLAVLEGGCSAPVGTYAAEVEEELHLTATVAAFDGSRQIRLSASGHPDDAERLGRDLAHRLLAQGADQLMGERD</sequence>
<dbReference type="PROSITE" id="PS00533">
    <property type="entry name" value="PORPHOBILINOGEN_DEAM"/>
    <property type="match status" value="1"/>
</dbReference>
<reference evidence="10 11" key="1">
    <citation type="submission" date="2021-03" db="EMBL/GenBank/DDBJ databases">
        <authorList>
            <person name="Kanchanasin P."/>
            <person name="Saeng-In P."/>
            <person name="Phongsopitanun W."/>
            <person name="Yuki M."/>
            <person name="Kudo T."/>
            <person name="Ohkuma M."/>
            <person name="Tanasupawat S."/>
        </authorList>
    </citation>
    <scope>NUCLEOTIDE SEQUENCE [LARGE SCALE GENOMIC DNA]</scope>
    <source>
        <strain evidence="10 11">L46</strain>
    </source>
</reference>
<dbReference type="Pfam" id="PF01379">
    <property type="entry name" value="Porphobil_deam"/>
    <property type="match status" value="1"/>
</dbReference>
<dbReference type="InterPro" id="IPR022417">
    <property type="entry name" value="Porphobilin_deaminase_N"/>
</dbReference>
<evidence type="ECO:0000256" key="1">
    <source>
        <dbReference type="ARBA" id="ARBA00002869"/>
    </source>
</evidence>
<dbReference type="HAMAP" id="MF_00260">
    <property type="entry name" value="Porphobil_deam"/>
    <property type="match status" value="1"/>
</dbReference>
<dbReference type="Gene3D" id="3.40.190.10">
    <property type="entry name" value="Periplasmic binding protein-like II"/>
    <property type="match status" value="2"/>
</dbReference>
<comment type="similarity">
    <text evidence="2 6">Belongs to the HMBS family.</text>
</comment>
<dbReference type="SUPFAM" id="SSF54782">
    <property type="entry name" value="Porphobilinogen deaminase (hydroxymethylbilane synthase), C-terminal domain"/>
    <property type="match status" value="1"/>
</dbReference>
<dbReference type="Pfam" id="PF03900">
    <property type="entry name" value="Porphobil_deamC"/>
    <property type="match status" value="1"/>
</dbReference>
<dbReference type="EC" id="2.5.1.61" evidence="6"/>
<dbReference type="PIRSF" id="PIRSF001438">
    <property type="entry name" value="4pyrrol_synth_OHMeBilane_synth"/>
    <property type="match status" value="1"/>
</dbReference>
<evidence type="ECO:0000256" key="6">
    <source>
        <dbReference type="HAMAP-Rule" id="MF_00260"/>
    </source>
</evidence>
<comment type="miscellaneous">
    <text evidence="6">The porphobilinogen subunits are added to the dipyrromethane group.</text>
</comment>
<comment type="caution">
    <text evidence="10">The sequence shown here is derived from an EMBL/GenBank/DDBJ whole genome shotgun (WGS) entry which is preliminary data.</text>
</comment>
<dbReference type="SUPFAM" id="SSF53850">
    <property type="entry name" value="Periplasmic binding protein-like II"/>
    <property type="match status" value="1"/>
</dbReference>
<keyword evidence="11" id="KW-1185">Reference proteome</keyword>
<evidence type="ECO:0000256" key="5">
    <source>
        <dbReference type="ARBA" id="ARBA00048169"/>
    </source>
</evidence>
<evidence type="ECO:0000256" key="2">
    <source>
        <dbReference type="ARBA" id="ARBA00005638"/>
    </source>
</evidence>
<dbReference type="InterPro" id="IPR022419">
    <property type="entry name" value="Porphobilin_deaminase_cofac_BS"/>
</dbReference>
<keyword evidence="4 6" id="KW-0627">Porphyrin biosynthesis</keyword>
<proteinExistence type="inferred from homology"/>
<accession>A0ABS3RAA4</accession>
<organism evidence="10 11">
    <name type="scientific">Actinomadura nitritigenes</name>
    <dbReference type="NCBI Taxonomy" id="134602"/>
    <lineage>
        <taxon>Bacteria</taxon>
        <taxon>Bacillati</taxon>
        <taxon>Actinomycetota</taxon>
        <taxon>Actinomycetes</taxon>
        <taxon>Streptosporangiales</taxon>
        <taxon>Thermomonosporaceae</taxon>
        <taxon>Actinomadura</taxon>
    </lineage>
</organism>
<evidence type="ECO:0000259" key="8">
    <source>
        <dbReference type="Pfam" id="PF01379"/>
    </source>
</evidence>
<dbReference type="PANTHER" id="PTHR11557">
    <property type="entry name" value="PORPHOBILINOGEN DEAMINASE"/>
    <property type="match status" value="1"/>
</dbReference>
<dbReference type="PANTHER" id="PTHR11557:SF0">
    <property type="entry name" value="PORPHOBILINOGEN DEAMINASE"/>
    <property type="match status" value="1"/>
</dbReference>
<protein>
    <recommendedName>
        <fullName evidence="6">Porphobilinogen deaminase</fullName>
        <shortName evidence="6">PBG</shortName>
        <ecNumber evidence="6">2.5.1.61</ecNumber>
    </recommendedName>
    <alternativeName>
        <fullName evidence="6">Hydroxymethylbilane synthase</fullName>
        <shortName evidence="6">HMBS</shortName>
    </alternativeName>
    <alternativeName>
        <fullName evidence="6">Pre-uroporphyrinogen synthase</fullName>
    </alternativeName>
</protein>
<feature type="domain" description="Porphobilinogen deaminase C-terminal" evidence="9">
    <location>
        <begin position="253"/>
        <end position="322"/>
    </location>
</feature>
<dbReference type="Gene3D" id="3.30.160.40">
    <property type="entry name" value="Porphobilinogen deaminase, C-terminal domain"/>
    <property type="match status" value="1"/>
</dbReference>
<dbReference type="GO" id="GO:0004418">
    <property type="term" value="F:hydroxymethylbilane synthase activity"/>
    <property type="evidence" value="ECO:0007669"/>
    <property type="project" value="UniProtKB-EC"/>
</dbReference>
<dbReference type="InterPro" id="IPR000860">
    <property type="entry name" value="HemC"/>
</dbReference>
<dbReference type="NCBIfam" id="TIGR00212">
    <property type="entry name" value="hemC"/>
    <property type="match status" value="1"/>
</dbReference>
<evidence type="ECO:0000259" key="9">
    <source>
        <dbReference type="Pfam" id="PF03900"/>
    </source>
</evidence>
<evidence type="ECO:0000256" key="4">
    <source>
        <dbReference type="ARBA" id="ARBA00023244"/>
    </source>
</evidence>
<dbReference type="InterPro" id="IPR022418">
    <property type="entry name" value="Porphobilinogen_deaminase_C"/>
</dbReference>
<evidence type="ECO:0000313" key="10">
    <source>
        <dbReference type="EMBL" id="MBO2443172.1"/>
    </source>
</evidence>